<feature type="binding site" evidence="17">
    <location>
        <position position="369"/>
    </location>
    <ligand>
        <name>(6S)-NADPHX</name>
        <dbReference type="ChEBI" id="CHEBI:64076"/>
    </ligand>
</feature>
<keyword evidence="7 17" id="KW-0067">ATP-binding</keyword>
<comment type="catalytic activity">
    <reaction evidence="2 18 19">
        <text>(6R)-NADPHX = (6S)-NADPHX</text>
        <dbReference type="Rhea" id="RHEA:32227"/>
        <dbReference type="ChEBI" id="CHEBI:64076"/>
        <dbReference type="ChEBI" id="CHEBI:64077"/>
        <dbReference type="EC" id="5.1.99.6"/>
    </reaction>
</comment>
<feature type="domain" description="YjeF N-terminal" evidence="21">
    <location>
        <begin position="12"/>
        <end position="214"/>
    </location>
</feature>
<reference evidence="22 23" key="1">
    <citation type="submission" date="2018-05" db="EMBL/GenBank/DDBJ databases">
        <title>Abyssibacter profundi OUC007T gen. nov., sp. nov, a marine bacterium isolated from seawater of the Mariana Trench.</title>
        <authorList>
            <person name="Zhou S."/>
        </authorList>
    </citation>
    <scope>NUCLEOTIDE SEQUENCE [LARGE SCALE GENOMIC DNA]</scope>
    <source>
        <strain evidence="22 23">OUC007</strain>
    </source>
</reference>
<evidence type="ECO:0000256" key="15">
    <source>
        <dbReference type="ARBA" id="ARBA00048238"/>
    </source>
</evidence>
<evidence type="ECO:0000256" key="6">
    <source>
        <dbReference type="ARBA" id="ARBA00022741"/>
    </source>
</evidence>
<dbReference type="InterPro" id="IPR030677">
    <property type="entry name" value="Nnr"/>
</dbReference>
<protein>
    <recommendedName>
        <fullName evidence="19">Bifunctional NAD(P)H-hydrate repair enzyme</fullName>
    </recommendedName>
    <alternativeName>
        <fullName evidence="19">Nicotinamide nucleotide repair protein</fullName>
    </alternativeName>
    <domain>
        <recommendedName>
            <fullName evidence="19">ADP-dependent (S)-NAD(P)H-hydrate dehydratase</fullName>
            <ecNumber evidence="19">4.2.1.136</ecNumber>
        </recommendedName>
        <alternativeName>
            <fullName evidence="19">ADP-dependent NAD(P)HX dehydratase</fullName>
        </alternativeName>
    </domain>
    <domain>
        <recommendedName>
            <fullName evidence="19">NAD(P)H-hydrate epimerase</fullName>
            <ecNumber evidence="19">5.1.99.6</ecNumber>
        </recommendedName>
    </domain>
</protein>
<dbReference type="PIRSF" id="PIRSF017184">
    <property type="entry name" value="Nnr"/>
    <property type="match status" value="1"/>
</dbReference>
<evidence type="ECO:0000256" key="8">
    <source>
        <dbReference type="ARBA" id="ARBA00022857"/>
    </source>
</evidence>
<feature type="binding site" evidence="18">
    <location>
        <position position="157"/>
    </location>
    <ligand>
        <name>(6S)-NADPHX</name>
        <dbReference type="ChEBI" id="CHEBI:64076"/>
    </ligand>
</feature>
<dbReference type="GO" id="GO:0046496">
    <property type="term" value="P:nicotinamide nucleotide metabolic process"/>
    <property type="evidence" value="ECO:0007669"/>
    <property type="project" value="UniProtKB-UniRule"/>
</dbReference>
<keyword evidence="8 17" id="KW-0521">NADP</keyword>
<dbReference type="EC" id="5.1.99.6" evidence="19"/>
<evidence type="ECO:0000256" key="7">
    <source>
        <dbReference type="ARBA" id="ARBA00022840"/>
    </source>
</evidence>
<evidence type="ECO:0000313" key="23">
    <source>
        <dbReference type="Proteomes" id="UP000251800"/>
    </source>
</evidence>
<dbReference type="EMBL" id="QEQK01000003">
    <property type="protein sequence ID" value="PWN57147.1"/>
    <property type="molecule type" value="Genomic_DNA"/>
</dbReference>
<dbReference type="PROSITE" id="PS51385">
    <property type="entry name" value="YJEF_N"/>
    <property type="match status" value="1"/>
</dbReference>
<evidence type="ECO:0000256" key="12">
    <source>
        <dbReference type="ARBA" id="ARBA00023239"/>
    </source>
</evidence>
<comment type="similarity">
    <text evidence="4 19">In the C-terminal section; belongs to the NnrD/CARKD family.</text>
</comment>
<keyword evidence="13" id="KW-0511">Multifunctional enzyme</keyword>
<evidence type="ECO:0000256" key="2">
    <source>
        <dbReference type="ARBA" id="ARBA00000909"/>
    </source>
</evidence>
<dbReference type="InterPro" id="IPR000631">
    <property type="entry name" value="CARKD"/>
</dbReference>
<comment type="caution">
    <text evidence="18">Lacks conserved residue(s) required for the propagation of feature annotation.</text>
</comment>
<dbReference type="Gene3D" id="3.40.50.10260">
    <property type="entry name" value="YjeF N-terminal domain"/>
    <property type="match status" value="1"/>
</dbReference>
<dbReference type="SUPFAM" id="SSF53613">
    <property type="entry name" value="Ribokinase-like"/>
    <property type="match status" value="1"/>
</dbReference>
<evidence type="ECO:0000256" key="5">
    <source>
        <dbReference type="ARBA" id="ARBA00022723"/>
    </source>
</evidence>
<keyword evidence="10 17" id="KW-0520">NAD</keyword>
<keyword evidence="9 18" id="KW-0630">Potassium</keyword>
<evidence type="ECO:0000256" key="14">
    <source>
        <dbReference type="ARBA" id="ARBA00025153"/>
    </source>
</evidence>
<dbReference type="PANTHER" id="PTHR12592:SF0">
    <property type="entry name" value="ATP-DEPENDENT (S)-NAD(P)H-HYDRATE DEHYDRATASE"/>
    <property type="match status" value="1"/>
</dbReference>
<comment type="similarity">
    <text evidence="17">Belongs to the NnrD/CARKD family.</text>
</comment>
<dbReference type="PANTHER" id="PTHR12592">
    <property type="entry name" value="ATP-DEPENDENT (S)-NAD(P)H-HYDRATE DEHYDRATASE FAMILY MEMBER"/>
    <property type="match status" value="1"/>
</dbReference>
<evidence type="ECO:0000256" key="3">
    <source>
        <dbReference type="ARBA" id="ARBA00006001"/>
    </source>
</evidence>
<comment type="catalytic activity">
    <reaction evidence="15 17 19">
        <text>(6S)-NADHX + ADP = AMP + phosphate + NADH + H(+)</text>
        <dbReference type="Rhea" id="RHEA:32223"/>
        <dbReference type="ChEBI" id="CHEBI:15378"/>
        <dbReference type="ChEBI" id="CHEBI:43474"/>
        <dbReference type="ChEBI" id="CHEBI:57945"/>
        <dbReference type="ChEBI" id="CHEBI:64074"/>
        <dbReference type="ChEBI" id="CHEBI:456215"/>
        <dbReference type="ChEBI" id="CHEBI:456216"/>
        <dbReference type="EC" id="4.2.1.136"/>
    </reaction>
</comment>
<evidence type="ECO:0000256" key="19">
    <source>
        <dbReference type="PIRNR" id="PIRNR017184"/>
    </source>
</evidence>
<dbReference type="NCBIfam" id="TIGR00196">
    <property type="entry name" value="yjeF_cterm"/>
    <property type="match status" value="1"/>
</dbReference>
<comment type="caution">
    <text evidence="22">The sequence shown here is derived from an EMBL/GenBank/DDBJ whole genome shotgun (WGS) entry which is preliminary data.</text>
</comment>
<evidence type="ECO:0000259" key="20">
    <source>
        <dbReference type="PROSITE" id="PS51383"/>
    </source>
</evidence>
<feature type="binding site" evidence="18">
    <location>
        <begin position="128"/>
        <end position="134"/>
    </location>
    <ligand>
        <name>(6S)-NADPHX</name>
        <dbReference type="ChEBI" id="CHEBI:64076"/>
    </ligand>
</feature>
<dbReference type="HAMAP" id="MF_01965">
    <property type="entry name" value="NADHX_dehydratase"/>
    <property type="match status" value="1"/>
</dbReference>
<evidence type="ECO:0000256" key="13">
    <source>
        <dbReference type="ARBA" id="ARBA00023268"/>
    </source>
</evidence>
<evidence type="ECO:0000259" key="21">
    <source>
        <dbReference type="PROSITE" id="PS51385"/>
    </source>
</evidence>
<keyword evidence="5 18" id="KW-0479">Metal-binding</keyword>
<feature type="binding site" evidence="17">
    <location>
        <position position="320"/>
    </location>
    <ligand>
        <name>(6S)-NADPHX</name>
        <dbReference type="ChEBI" id="CHEBI:64076"/>
    </ligand>
</feature>
<dbReference type="GO" id="GO:0110051">
    <property type="term" value="P:metabolite repair"/>
    <property type="evidence" value="ECO:0007669"/>
    <property type="project" value="TreeGrafter"/>
</dbReference>
<evidence type="ECO:0000256" key="16">
    <source>
        <dbReference type="ARBA" id="ARBA00049209"/>
    </source>
</evidence>
<dbReference type="InterPro" id="IPR036652">
    <property type="entry name" value="YjeF_N_dom_sf"/>
</dbReference>
<sequence length="498" mass="50480">MNQLALYQPADVRQIDAAAIERCGIPGYVLMQRAAAAAYQEAVQRWPAASRWVVLAGLGNNGGDGIELARLARADGRNVQLLLGGDPASLTGAAAEAWAAWQADDGPSPANELGDLHPEDLVVDALFGIGLSRPVEGRAARWIEAVVAAKVPVLSLDCPSGLDASSGQMLGPAIRAAVTVTFIARKLGLYLADGPDCVGEVVLADCDVPPAAFDAVEPAAQLLGPRALRQTWPTRTTHQHKGHFGHVLIVGGQAGMPGAVLMAARAALRSGAGLVSVATHPAHAALLPLAQPELMSHAMDDPAALVDLIEPATAVVCGPGLGQSEWARTLLETVCVSAGPRAVVLDADALNLLASSPVDLPERSVLTPHPGEAARLLGTTTANVQADRLRALSALVARSGRAVVLKGAGSWVGAPGERPSLCVAGNPGMGTGGMGDVLSGLLGAALAGPMRAGALAPLVGGAVLAHALAGDEAADRLGQAGLLPSDLIASLPNIIPRP</sequence>
<feature type="binding site" evidence="17">
    <location>
        <position position="435"/>
    </location>
    <ligand>
        <name>AMP</name>
        <dbReference type="ChEBI" id="CHEBI:456215"/>
    </ligand>
</feature>
<feature type="domain" description="YjeF C-terminal" evidence="20">
    <location>
        <begin position="224"/>
        <end position="498"/>
    </location>
</feature>
<feature type="binding site" evidence="17">
    <location>
        <position position="259"/>
    </location>
    <ligand>
        <name>(6S)-NADPHX</name>
        <dbReference type="ChEBI" id="CHEBI:64076"/>
    </ligand>
</feature>
<dbReference type="InterPro" id="IPR017953">
    <property type="entry name" value="Carbohydrate_kinase_pred_CS"/>
</dbReference>
<evidence type="ECO:0000256" key="10">
    <source>
        <dbReference type="ARBA" id="ARBA00023027"/>
    </source>
</evidence>
<dbReference type="NCBIfam" id="TIGR00197">
    <property type="entry name" value="yjeF_nterm"/>
    <property type="match status" value="1"/>
</dbReference>
<keyword evidence="12 17" id="KW-0456">Lyase</keyword>
<dbReference type="PROSITE" id="PS51383">
    <property type="entry name" value="YJEF_C_3"/>
    <property type="match status" value="1"/>
</dbReference>
<evidence type="ECO:0000256" key="4">
    <source>
        <dbReference type="ARBA" id="ARBA00009524"/>
    </source>
</evidence>
<dbReference type="AlphaFoldDB" id="A0A363UP31"/>
<feature type="binding site" evidence="18">
    <location>
        <position position="124"/>
    </location>
    <ligand>
        <name>K(+)</name>
        <dbReference type="ChEBI" id="CHEBI:29103"/>
    </ligand>
</feature>
<name>A0A363UP31_9GAMM</name>
<dbReference type="Gene3D" id="3.40.1190.20">
    <property type="match status" value="1"/>
</dbReference>
<comment type="cofactor">
    <cofactor evidence="17">
        <name>Mg(2+)</name>
        <dbReference type="ChEBI" id="CHEBI:18420"/>
    </cofactor>
</comment>
<evidence type="ECO:0000256" key="11">
    <source>
        <dbReference type="ARBA" id="ARBA00023235"/>
    </source>
</evidence>
<dbReference type="CDD" id="cd01171">
    <property type="entry name" value="YXKO-related"/>
    <property type="match status" value="1"/>
</dbReference>
<accession>A0A363UP31</accession>
<dbReference type="SUPFAM" id="SSF64153">
    <property type="entry name" value="YjeF N-terminal domain-like"/>
    <property type="match status" value="1"/>
</dbReference>
<comment type="catalytic activity">
    <reaction evidence="16 17 19">
        <text>(6S)-NADPHX + ADP = AMP + phosphate + NADPH + H(+)</text>
        <dbReference type="Rhea" id="RHEA:32235"/>
        <dbReference type="ChEBI" id="CHEBI:15378"/>
        <dbReference type="ChEBI" id="CHEBI:43474"/>
        <dbReference type="ChEBI" id="CHEBI:57783"/>
        <dbReference type="ChEBI" id="CHEBI:64076"/>
        <dbReference type="ChEBI" id="CHEBI:456215"/>
        <dbReference type="ChEBI" id="CHEBI:456216"/>
        <dbReference type="EC" id="4.2.1.136"/>
    </reaction>
</comment>
<gene>
    <name evidence="17" type="primary">nnrD</name>
    <name evidence="18" type="synonym">nnrE</name>
    <name evidence="22" type="ORF">DEH80_04260</name>
</gene>
<proteinExistence type="inferred from homology"/>
<feature type="binding site" evidence="18">
    <location>
        <position position="61"/>
    </location>
    <ligand>
        <name>K(+)</name>
        <dbReference type="ChEBI" id="CHEBI:29103"/>
    </ligand>
</feature>
<comment type="function">
    <text evidence="18">Catalyzes the epimerization of the S- and R-forms of NAD(P)HX, a damaged form of NAD(P)H that is a result of enzymatic or heat-dependent hydration. This is a prerequisite for the S-specific NAD(P)H-hydrate dehydratase to allow the repair of both epimers of NAD(P)HX.</text>
</comment>
<comment type="subunit">
    <text evidence="17">Homotetramer.</text>
</comment>
<comment type="similarity">
    <text evidence="18">Belongs to the NnrE/AIBP family.</text>
</comment>
<keyword evidence="23" id="KW-1185">Reference proteome</keyword>
<dbReference type="GO" id="GO:0046872">
    <property type="term" value="F:metal ion binding"/>
    <property type="evidence" value="ECO:0007669"/>
    <property type="project" value="UniProtKB-UniRule"/>
</dbReference>
<dbReference type="RefSeq" id="WP_109719227.1">
    <property type="nucleotide sequence ID" value="NZ_QEQK01000003.1"/>
</dbReference>
<evidence type="ECO:0000313" key="22">
    <source>
        <dbReference type="EMBL" id="PWN57147.1"/>
    </source>
</evidence>
<evidence type="ECO:0000256" key="17">
    <source>
        <dbReference type="HAMAP-Rule" id="MF_01965"/>
    </source>
</evidence>
<feature type="binding site" evidence="17">
    <location>
        <position position="436"/>
    </location>
    <ligand>
        <name>(6S)-NADPHX</name>
        <dbReference type="ChEBI" id="CHEBI:64076"/>
    </ligand>
</feature>
<comment type="cofactor">
    <cofactor evidence="18 19">
        <name>K(+)</name>
        <dbReference type="ChEBI" id="CHEBI:29103"/>
    </cofactor>
    <text evidence="18 19">Binds 1 potassium ion per subunit.</text>
</comment>
<feature type="binding site" evidence="18">
    <location>
        <position position="160"/>
    </location>
    <ligand>
        <name>K(+)</name>
        <dbReference type="ChEBI" id="CHEBI:29103"/>
    </ligand>
</feature>
<comment type="similarity">
    <text evidence="3 19">In the N-terminal section; belongs to the NnrE/AIBP family.</text>
</comment>
<evidence type="ECO:0000256" key="1">
    <source>
        <dbReference type="ARBA" id="ARBA00000013"/>
    </source>
</evidence>
<feature type="binding site" evidence="18">
    <location>
        <begin position="60"/>
        <end position="64"/>
    </location>
    <ligand>
        <name>(6S)-NADPHX</name>
        <dbReference type="ChEBI" id="CHEBI:64076"/>
    </ligand>
</feature>
<dbReference type="Pfam" id="PF03853">
    <property type="entry name" value="YjeF_N"/>
    <property type="match status" value="1"/>
</dbReference>
<comment type="function">
    <text evidence="14 19">Bifunctional enzyme that catalyzes the epimerization of the S- and R-forms of NAD(P)HX and the dehydration of the S-form of NAD(P)HX at the expense of ADP, which is converted to AMP. This allows the repair of both epimers of NAD(P)HX, a damaged form of NAD(P)H that is a result of enzymatic or heat-dependent hydration.</text>
</comment>
<keyword evidence="6 17" id="KW-0547">Nucleotide-binding</keyword>
<dbReference type="EC" id="4.2.1.136" evidence="19"/>
<evidence type="ECO:0000256" key="9">
    <source>
        <dbReference type="ARBA" id="ARBA00022958"/>
    </source>
</evidence>
<dbReference type="GO" id="GO:0052856">
    <property type="term" value="F:NAD(P)HX epimerase activity"/>
    <property type="evidence" value="ECO:0007669"/>
    <property type="project" value="UniProtKB-UniRule"/>
</dbReference>
<dbReference type="InterPro" id="IPR004443">
    <property type="entry name" value="YjeF_N_dom"/>
</dbReference>
<dbReference type="GO" id="GO:0052855">
    <property type="term" value="F:ADP-dependent NAD(P)H-hydrate dehydratase activity"/>
    <property type="evidence" value="ECO:0007669"/>
    <property type="project" value="UniProtKB-UniRule"/>
</dbReference>
<dbReference type="PROSITE" id="PS01050">
    <property type="entry name" value="YJEF_C_2"/>
    <property type="match status" value="1"/>
</dbReference>
<dbReference type="Proteomes" id="UP000251800">
    <property type="component" value="Unassembled WGS sequence"/>
</dbReference>
<evidence type="ECO:0000256" key="18">
    <source>
        <dbReference type="HAMAP-Rule" id="MF_01966"/>
    </source>
</evidence>
<dbReference type="OrthoDB" id="9806925at2"/>
<dbReference type="GO" id="GO:0005524">
    <property type="term" value="F:ATP binding"/>
    <property type="evidence" value="ECO:0007669"/>
    <property type="project" value="UniProtKB-UniRule"/>
</dbReference>
<keyword evidence="11 18" id="KW-0413">Isomerase</keyword>
<dbReference type="HAMAP" id="MF_01966">
    <property type="entry name" value="NADHX_epimerase"/>
    <property type="match status" value="1"/>
</dbReference>
<comment type="function">
    <text evidence="17">Catalyzes the dehydration of the S-form of NAD(P)HX at the expense of ADP, which is converted to AMP. Together with NAD(P)HX epimerase, which catalyzes the epimerization of the S- and R-forms, the enzyme allows the repair of both epimers of NAD(P)HX, a damaged form of NAD(P)H that is a result of enzymatic or heat-dependent hydration.</text>
</comment>
<comment type="catalytic activity">
    <reaction evidence="1 18 19">
        <text>(6R)-NADHX = (6S)-NADHX</text>
        <dbReference type="Rhea" id="RHEA:32215"/>
        <dbReference type="ChEBI" id="CHEBI:64074"/>
        <dbReference type="ChEBI" id="CHEBI:64075"/>
        <dbReference type="EC" id="5.1.99.6"/>
    </reaction>
</comment>
<dbReference type="InterPro" id="IPR029056">
    <property type="entry name" value="Ribokinase-like"/>
</dbReference>
<dbReference type="Pfam" id="PF01256">
    <property type="entry name" value="Carb_kinase"/>
    <property type="match status" value="1"/>
</dbReference>
<feature type="binding site" evidence="17">
    <location>
        <begin position="406"/>
        <end position="410"/>
    </location>
    <ligand>
        <name>AMP</name>
        <dbReference type="ChEBI" id="CHEBI:456215"/>
    </ligand>
</feature>
<organism evidence="22 23">
    <name type="scientific">Abyssibacter profundi</name>
    <dbReference type="NCBI Taxonomy" id="2182787"/>
    <lineage>
        <taxon>Bacteria</taxon>
        <taxon>Pseudomonadati</taxon>
        <taxon>Pseudomonadota</taxon>
        <taxon>Gammaproteobacteria</taxon>
        <taxon>Chromatiales</taxon>
        <taxon>Oceanococcaceae</taxon>
        <taxon>Abyssibacter</taxon>
    </lineage>
</organism>